<name>A0ABT6QAJ8_9PROT</name>
<organism evidence="1 2">
    <name type="scientific">Commensalibacter nepenthis</name>
    <dbReference type="NCBI Taxonomy" id="3043872"/>
    <lineage>
        <taxon>Bacteria</taxon>
        <taxon>Pseudomonadati</taxon>
        <taxon>Pseudomonadota</taxon>
        <taxon>Alphaproteobacteria</taxon>
        <taxon>Acetobacterales</taxon>
        <taxon>Acetobacteraceae</taxon>
    </lineage>
</organism>
<reference evidence="1" key="1">
    <citation type="submission" date="2023-05" db="EMBL/GenBank/DDBJ databases">
        <title>Whole genome sequence of Commensalibacter sp.</title>
        <authorList>
            <person name="Charoenyingcharoen P."/>
            <person name="Yukphan P."/>
        </authorList>
    </citation>
    <scope>NUCLEOTIDE SEQUENCE</scope>
    <source>
        <strain evidence="1">TBRC 10068</strain>
    </source>
</reference>
<dbReference type="EMBL" id="JASBAN010000006">
    <property type="protein sequence ID" value="MDI2113935.1"/>
    <property type="molecule type" value="Genomic_DNA"/>
</dbReference>
<protein>
    <submittedName>
        <fullName evidence="1">Uncharacterized protein</fullName>
    </submittedName>
</protein>
<proteinExistence type="predicted"/>
<evidence type="ECO:0000313" key="2">
    <source>
        <dbReference type="Proteomes" id="UP001431775"/>
    </source>
</evidence>
<sequence>MTHEQSRALTKEERNFLSWCYKLENKDENAINNDVALHSVAAFKATSGDCLSDRLRAAIAVMETEPDSPRKALYMAVMQDFARELYEEGGGFIERDTLENVGARYDGNGEIDYNFELVYKEPRLISTGEPSEDQIDHSPVTDRECDQIAFNDYCIMVVANPMARIDDIEALNTIADFENPDEHEKSCRLSAAIRLLRLQAPTPTARVIMAALKDSKDQIGIMSKIDGIEVNYDY</sequence>
<gene>
    <name evidence="1" type="ORF">QJV33_11705</name>
</gene>
<evidence type="ECO:0000313" key="1">
    <source>
        <dbReference type="EMBL" id="MDI2113935.1"/>
    </source>
</evidence>
<dbReference type="RefSeq" id="WP_281463586.1">
    <property type="nucleotide sequence ID" value="NZ_JASBAN010000006.1"/>
</dbReference>
<keyword evidence="2" id="KW-1185">Reference proteome</keyword>
<dbReference type="Proteomes" id="UP001431775">
    <property type="component" value="Unassembled WGS sequence"/>
</dbReference>
<accession>A0ABT6QAJ8</accession>
<comment type="caution">
    <text evidence="1">The sequence shown here is derived from an EMBL/GenBank/DDBJ whole genome shotgun (WGS) entry which is preliminary data.</text>
</comment>